<dbReference type="Gene3D" id="3.30.420.40">
    <property type="match status" value="2"/>
</dbReference>
<evidence type="ECO:0000313" key="4">
    <source>
        <dbReference type="EMBL" id="KAK7731894.1"/>
    </source>
</evidence>
<accession>A0ABR1PBS3</accession>
<evidence type="ECO:0000256" key="1">
    <source>
        <dbReference type="ARBA" id="ARBA00022741"/>
    </source>
</evidence>
<dbReference type="SUPFAM" id="SSF53067">
    <property type="entry name" value="Actin-like ATPase domain"/>
    <property type="match status" value="2"/>
</dbReference>
<keyword evidence="2" id="KW-0067">ATP-binding</keyword>
<evidence type="ECO:0008006" key="6">
    <source>
        <dbReference type="Google" id="ProtNLM"/>
    </source>
</evidence>
<proteinExistence type="predicted"/>
<dbReference type="Pfam" id="PF00012">
    <property type="entry name" value="HSP70"/>
    <property type="match status" value="1"/>
</dbReference>
<evidence type="ECO:0000256" key="3">
    <source>
        <dbReference type="SAM" id="MobiDB-lite"/>
    </source>
</evidence>
<dbReference type="InterPro" id="IPR013126">
    <property type="entry name" value="Hsp_70_fam"/>
</dbReference>
<evidence type="ECO:0000256" key="2">
    <source>
        <dbReference type="ARBA" id="ARBA00022840"/>
    </source>
</evidence>
<reference evidence="4 5" key="1">
    <citation type="submission" date="2024-02" db="EMBL/GenBank/DDBJ databases">
        <title>De novo assembly and annotation of 12 fungi associated with fruit tree decline syndrome in Ontario, Canada.</title>
        <authorList>
            <person name="Sulman M."/>
            <person name="Ellouze W."/>
            <person name="Ilyukhin E."/>
        </authorList>
    </citation>
    <scope>NUCLEOTIDE SEQUENCE [LARGE SCALE GENOMIC DNA]</scope>
    <source>
        <strain evidence="4 5">M169</strain>
    </source>
</reference>
<keyword evidence="1" id="KW-0547">Nucleotide-binding</keyword>
<dbReference type="InterPro" id="IPR043129">
    <property type="entry name" value="ATPase_NBD"/>
</dbReference>
<feature type="region of interest" description="Disordered" evidence="3">
    <location>
        <begin position="411"/>
        <end position="435"/>
    </location>
</feature>
<dbReference type="CDD" id="cd10170">
    <property type="entry name" value="ASKHA_NBD_HSP70"/>
    <property type="match status" value="1"/>
</dbReference>
<dbReference type="EMBL" id="JAKNSF020000021">
    <property type="protein sequence ID" value="KAK7731894.1"/>
    <property type="molecule type" value="Genomic_DNA"/>
</dbReference>
<sequence length="608" mass="68238">MSGRKKKALGASEPLINMEVNDDVERELQVKPLVIGLDIGTTFSGAAWQQFSEDEIFFVLAWPSSQGENQDRIKVPSRLHYDDQGTVTTWGYDDPNGEANTLEWFKLALVPNEDLPPGLWKSTKLIETRDKMRDLKIDATQAMAQYMEKIWTHALHEIKESIGSRDFDSTPLQAVITIPAIWGNQAIDKMKTAAASSIMQSRPAGLTTYEFLSEPEAAVQAYAKKLQRKLRLHEIVLVLDLGGGTGDVICYEKVGDGEECYLELKEAIPGDGDLCGAIFADEAFEKLLLGKMPLKYKNLKANDPQRWKAILSEQWHRSIKRNFEWKGNNRIWRVVLANSDRKLDVLLHENEIRNVFERSVMPKILGLIQRQIAALKLARGGKVPSIILPVGGFGRCAYILQRLKEVFQHRSIDPPSAKRRKKTAEKPKGPEIEIHSDKGETPWGAVCKGACQFGMRAHLNNRLVKSRRSRISLGFIQSEPGDAEDEQGDLIDVDKEWTMPMYLACDVFGKGIHSERSTIYAYYGDSAPERYNGNDPKFREWAVMMITATKPIEKLPKDQSITGGKRRFDYNLNVKIVGGSVELTATSAVPGDGDKEVGKLVLPKLDTI</sequence>
<gene>
    <name evidence="4" type="ORF">SLS63_005191</name>
</gene>
<dbReference type="Proteomes" id="UP001430848">
    <property type="component" value="Unassembled WGS sequence"/>
</dbReference>
<evidence type="ECO:0000313" key="5">
    <source>
        <dbReference type="Proteomes" id="UP001430848"/>
    </source>
</evidence>
<feature type="compositionally biased region" description="Basic and acidic residues" evidence="3">
    <location>
        <begin position="424"/>
        <end position="435"/>
    </location>
</feature>
<dbReference type="PANTHER" id="PTHR14187">
    <property type="entry name" value="ALPHA KINASE/ELONGATION FACTOR 2 KINASE"/>
    <property type="match status" value="1"/>
</dbReference>
<comment type="caution">
    <text evidence="4">The sequence shown here is derived from an EMBL/GenBank/DDBJ whole genome shotgun (WGS) entry which is preliminary data.</text>
</comment>
<keyword evidence="5" id="KW-1185">Reference proteome</keyword>
<dbReference type="Gene3D" id="3.90.640.10">
    <property type="entry name" value="Actin, Chain A, domain 4"/>
    <property type="match status" value="1"/>
</dbReference>
<name>A0ABR1PBS3_DIAER</name>
<organism evidence="4 5">
    <name type="scientific">Diaporthe eres</name>
    <name type="common">Phomopsis oblonga</name>
    <dbReference type="NCBI Taxonomy" id="83184"/>
    <lineage>
        <taxon>Eukaryota</taxon>
        <taxon>Fungi</taxon>
        <taxon>Dikarya</taxon>
        <taxon>Ascomycota</taxon>
        <taxon>Pezizomycotina</taxon>
        <taxon>Sordariomycetes</taxon>
        <taxon>Sordariomycetidae</taxon>
        <taxon>Diaporthales</taxon>
        <taxon>Diaporthaceae</taxon>
        <taxon>Diaporthe</taxon>
        <taxon>Diaporthe eres species complex</taxon>
    </lineage>
</organism>
<protein>
    <recommendedName>
        <fullName evidence="6">Hsp70 family chaperone</fullName>
    </recommendedName>
</protein>
<dbReference type="PANTHER" id="PTHR14187:SF5">
    <property type="entry name" value="HEAT SHOCK 70 KDA PROTEIN 12A"/>
    <property type="match status" value="1"/>
</dbReference>